<protein>
    <submittedName>
        <fullName evidence="1">Uncharacterized protein</fullName>
    </submittedName>
</protein>
<dbReference type="EMBL" id="QXGI01000012">
    <property type="protein sequence ID" value="RSX44661.1"/>
    <property type="molecule type" value="Genomic_DNA"/>
</dbReference>
<comment type="caution">
    <text evidence="1">The sequence shown here is derived from an EMBL/GenBank/DDBJ whole genome shotgun (WGS) entry which is preliminary data.</text>
</comment>
<dbReference type="OrthoDB" id="118142at2"/>
<keyword evidence="2" id="KW-1185">Reference proteome</keyword>
<dbReference type="Proteomes" id="UP000288052">
    <property type="component" value="Unassembled WGS sequence"/>
</dbReference>
<name>A0A430F4K0_9BIFI</name>
<sequence>MNLLEETLADIKRYGYTTAGVLYVGSEDGRVQMTWEQAEPFLNVNYDAGYGAQEIVKDLCVRFKGGAMLIRHEYDGKEWWRFVPAPNMHGAPFKIVKGEYKSLADVNYPMGIPVNTKVED</sequence>
<reference evidence="1 2" key="1">
    <citation type="submission" date="2018-09" db="EMBL/GenBank/DDBJ databases">
        <title>Characterization of the phylogenetic diversity of five novel species belonging to the genus Bifidobacterium.</title>
        <authorList>
            <person name="Lugli G.A."/>
            <person name="Duranti S."/>
            <person name="Milani C."/>
        </authorList>
    </citation>
    <scope>NUCLEOTIDE SEQUENCE [LARGE SCALE GENOMIC DNA]</scope>
    <source>
        <strain evidence="1 2">2020B</strain>
    </source>
</reference>
<dbReference type="RefSeq" id="WP_126032907.1">
    <property type="nucleotide sequence ID" value="NZ_QXGI01000012.1"/>
</dbReference>
<evidence type="ECO:0000313" key="2">
    <source>
        <dbReference type="Proteomes" id="UP000288052"/>
    </source>
</evidence>
<gene>
    <name evidence="1" type="ORF">D2E22_1947</name>
</gene>
<organism evidence="1 2">
    <name type="scientific">Bifidobacterium castoris</name>
    <dbReference type="NCBI Taxonomy" id="2306972"/>
    <lineage>
        <taxon>Bacteria</taxon>
        <taxon>Bacillati</taxon>
        <taxon>Actinomycetota</taxon>
        <taxon>Actinomycetes</taxon>
        <taxon>Bifidobacteriales</taxon>
        <taxon>Bifidobacteriaceae</taxon>
        <taxon>Bifidobacterium</taxon>
    </lineage>
</organism>
<accession>A0A430F4K0</accession>
<evidence type="ECO:0000313" key="1">
    <source>
        <dbReference type="EMBL" id="RSX44661.1"/>
    </source>
</evidence>
<dbReference type="AlphaFoldDB" id="A0A430F4K0"/>
<proteinExistence type="predicted"/>